<evidence type="ECO:0008006" key="3">
    <source>
        <dbReference type="Google" id="ProtNLM"/>
    </source>
</evidence>
<gene>
    <name evidence="1" type="ORF">CHEWBECCA_58</name>
</gene>
<sequence length="172" mass="19463">MIIMKRGVASLVLGATIILGLVGCSESAKPVQEVSKIETFKKSEAELREDYLSLVKSENEKSAQAMRNVSKLFDKLTLHPELLQNARFQSDLEKEYKVVENTYFKLKMYKELDIPSDLLKGHRDLLTGYEYCYNGNNLTWDGVLESNPQKIRDGADLISQGVPYIRLSGLDN</sequence>
<organism evidence="1 2">
    <name type="scientific">Bacillus phage vB_BanS_Chewbecca</name>
    <dbReference type="NCBI Taxonomy" id="2894786"/>
    <lineage>
        <taxon>Viruses</taxon>
        <taxon>Duplodnaviria</taxon>
        <taxon>Heunggongvirae</taxon>
        <taxon>Uroviricota</taxon>
        <taxon>Caudoviricetes</taxon>
        <taxon>Joanripponvirinae</taxon>
        <taxon>Tsamsavirus</taxon>
        <taxon>Tsamsavirus chewbecca</taxon>
    </lineage>
</organism>
<dbReference type="PROSITE" id="PS51257">
    <property type="entry name" value="PROKAR_LIPOPROTEIN"/>
    <property type="match status" value="1"/>
</dbReference>
<evidence type="ECO:0000313" key="2">
    <source>
        <dbReference type="Proteomes" id="UP000827751"/>
    </source>
</evidence>
<protein>
    <recommendedName>
        <fullName evidence="3">Lipoprotein</fullName>
    </recommendedName>
</protein>
<keyword evidence="2" id="KW-1185">Reference proteome</keyword>
<name>A0AAE9CA46_9CAUD</name>
<dbReference type="Proteomes" id="UP000827751">
    <property type="component" value="Segment"/>
</dbReference>
<dbReference type="EMBL" id="OK499972">
    <property type="protein sequence ID" value="UGO46141.1"/>
    <property type="molecule type" value="Genomic_DNA"/>
</dbReference>
<evidence type="ECO:0000313" key="1">
    <source>
        <dbReference type="EMBL" id="UGO46141.1"/>
    </source>
</evidence>
<accession>A0AAE9CA46</accession>
<reference evidence="1 2" key="1">
    <citation type="submission" date="2021-10" db="EMBL/GenBank/DDBJ databases">
        <authorList>
            <person name="Lavering E.D."/>
            <person name="James R."/>
            <person name="Fairhom J.D."/>
            <person name="Ogilvie B.H."/>
            <person name="Thurgood T.L."/>
            <person name="Robison R.A."/>
            <person name="Grose J.H."/>
        </authorList>
    </citation>
    <scope>NUCLEOTIDE SEQUENCE [LARGE SCALE GENOMIC DNA]</scope>
</reference>
<proteinExistence type="predicted"/>